<protein>
    <recommendedName>
        <fullName evidence="1">DUF5899 domain-containing protein</fullName>
    </recommendedName>
</protein>
<evidence type="ECO:0000313" key="2">
    <source>
        <dbReference type="EMBL" id="QHT94197.1"/>
    </source>
</evidence>
<dbReference type="Pfam" id="PF19251">
    <property type="entry name" value="DUF5899"/>
    <property type="match status" value="1"/>
</dbReference>
<organism evidence="2">
    <name type="scientific">viral metagenome</name>
    <dbReference type="NCBI Taxonomy" id="1070528"/>
    <lineage>
        <taxon>unclassified sequences</taxon>
        <taxon>metagenomes</taxon>
        <taxon>organismal metagenomes</taxon>
    </lineage>
</organism>
<name>A0A6C0IQM6_9ZZZZ</name>
<evidence type="ECO:0000259" key="1">
    <source>
        <dbReference type="Pfam" id="PF19251"/>
    </source>
</evidence>
<dbReference type="AlphaFoldDB" id="A0A6C0IQM6"/>
<proteinExistence type="predicted"/>
<dbReference type="EMBL" id="MN740217">
    <property type="protein sequence ID" value="QHT94197.1"/>
    <property type="molecule type" value="Genomic_DNA"/>
</dbReference>
<feature type="domain" description="DUF5899" evidence="1">
    <location>
        <begin position="175"/>
        <end position="291"/>
    </location>
</feature>
<reference evidence="2" key="1">
    <citation type="journal article" date="2020" name="Nature">
        <title>Giant virus diversity and host interactions through global metagenomics.</title>
        <authorList>
            <person name="Schulz F."/>
            <person name="Roux S."/>
            <person name="Paez-Espino D."/>
            <person name="Jungbluth S."/>
            <person name="Walsh D.A."/>
            <person name="Denef V.J."/>
            <person name="McMahon K.D."/>
            <person name="Konstantinidis K.T."/>
            <person name="Eloe-Fadrosh E.A."/>
            <person name="Kyrpides N.C."/>
            <person name="Woyke T."/>
        </authorList>
    </citation>
    <scope>NUCLEOTIDE SEQUENCE</scope>
    <source>
        <strain evidence="2">GVMAG-M-3300024258-28</strain>
    </source>
</reference>
<accession>A0A6C0IQM6</accession>
<sequence>MELAIPGIALGLLYVASNQNKKNEGFSDYNGLPNTNIPDKNYPDEKVNFSELDNTATLTTLNKYDAANGAYTDKYFQQNMDSTKNTKTTNEPSFMSLAGDKVSTNYFEHDNMVPYFGSNSMADAKNANSNEGVLDNYIGSGSQNIEKKEQSPLFAPSDNQQYSYGAPNASDFYQSRVNPSAKMSNVNPFQEEMVGPGLGLGYTNDGADGFNSGMMSRETWLPKNVDDLRVENNPKSGGNLIYGYEGAANSRIKNVTDRDHMGVMEKHRPEKTFELGHDRVMTTTGLEKGQTLRPITVDKFVNRPETTASYVGAAGYANENGYVPGEFMESKKTQLGNVPIGIANANGRQYANTNDYGAKSKMAYPNNRSSNKQDSYFGLVSGSLGAAVAPLLDVLRPSRKENVVGTLRPYQNAGSNVPQSYIFNPNDKVGVTHRETTENSKFHLNVNRNQNGMGYMTNENQAYDTNRQETGDYFYAGNAAAGAGTRESTSYAAGYNQRNNDVKSSTINGRLVPGNMKLKNNDLNIRQKDKNAFLKNDRAISGGMPSQIPEAGNMGRMSGTENALYSNIQMDRTNTDVTDMLKSNPYVTNYKNAL</sequence>
<dbReference type="InterPro" id="IPR045418">
    <property type="entry name" value="P2_DUF5899"/>
</dbReference>